<dbReference type="EnsemblPlants" id="AET2Gv20642700.2">
    <property type="protein sequence ID" value="AET2Gv20642700.2"/>
    <property type="gene ID" value="AET2Gv20642700"/>
</dbReference>
<accession>A0A453BV35</accession>
<dbReference type="Gramene" id="AET2Gv20642700.2">
    <property type="protein sequence ID" value="AET2Gv20642700.2"/>
    <property type="gene ID" value="AET2Gv20642700"/>
</dbReference>
<reference evidence="1" key="5">
    <citation type="journal article" date="2021" name="G3 (Bethesda)">
        <title>Aegilops tauschii genome assembly Aet v5.0 features greater sequence contiguity and improved annotation.</title>
        <authorList>
            <person name="Wang L."/>
            <person name="Zhu T."/>
            <person name="Rodriguez J.C."/>
            <person name="Deal K.R."/>
            <person name="Dubcovsky J."/>
            <person name="McGuire P.E."/>
            <person name="Lux T."/>
            <person name="Spannagl M."/>
            <person name="Mayer K.F.X."/>
            <person name="Baldrich P."/>
            <person name="Meyers B.C."/>
            <person name="Huo N."/>
            <person name="Gu Y.Q."/>
            <person name="Zhou H."/>
            <person name="Devos K.M."/>
            <person name="Bennetzen J.L."/>
            <person name="Unver T."/>
            <person name="Budak H."/>
            <person name="Gulick P.J."/>
            <person name="Galiba G."/>
            <person name="Kalapos B."/>
            <person name="Nelson D.R."/>
            <person name="Li P."/>
            <person name="You F.M."/>
            <person name="Luo M.C."/>
            <person name="Dvorak J."/>
        </authorList>
    </citation>
    <scope>NUCLEOTIDE SEQUENCE [LARGE SCALE GENOMIC DNA]</scope>
    <source>
        <strain evidence="1">cv. AL8/78</strain>
    </source>
</reference>
<evidence type="ECO:0000313" key="2">
    <source>
        <dbReference type="Proteomes" id="UP000015105"/>
    </source>
</evidence>
<keyword evidence="2" id="KW-1185">Reference proteome</keyword>
<sequence>MAWWAGHFPASGLPPFARLLPGWKPGRSVRLPFRYHLHVPNSLPMIWPATSSTKTNCSHEANQL</sequence>
<protein>
    <submittedName>
        <fullName evidence="1">Uncharacterized protein</fullName>
    </submittedName>
</protein>
<proteinExistence type="predicted"/>
<name>A0A453BV35_AEGTS</name>
<reference evidence="2" key="2">
    <citation type="journal article" date="2017" name="Nat. Plants">
        <title>The Aegilops tauschii genome reveals multiple impacts of transposons.</title>
        <authorList>
            <person name="Zhao G."/>
            <person name="Zou C."/>
            <person name="Li K."/>
            <person name="Wang K."/>
            <person name="Li T."/>
            <person name="Gao L."/>
            <person name="Zhang X."/>
            <person name="Wang H."/>
            <person name="Yang Z."/>
            <person name="Liu X."/>
            <person name="Jiang W."/>
            <person name="Mao L."/>
            <person name="Kong X."/>
            <person name="Jiao Y."/>
            <person name="Jia J."/>
        </authorList>
    </citation>
    <scope>NUCLEOTIDE SEQUENCE [LARGE SCALE GENOMIC DNA]</scope>
    <source>
        <strain evidence="2">cv. AL8/78</strain>
    </source>
</reference>
<evidence type="ECO:0000313" key="1">
    <source>
        <dbReference type="EnsemblPlants" id="AET2Gv20642700.2"/>
    </source>
</evidence>
<reference evidence="2" key="1">
    <citation type="journal article" date="2014" name="Science">
        <title>Ancient hybridizations among the ancestral genomes of bread wheat.</title>
        <authorList>
            <consortium name="International Wheat Genome Sequencing Consortium,"/>
            <person name="Marcussen T."/>
            <person name="Sandve S.R."/>
            <person name="Heier L."/>
            <person name="Spannagl M."/>
            <person name="Pfeifer M."/>
            <person name="Jakobsen K.S."/>
            <person name="Wulff B.B."/>
            <person name="Steuernagel B."/>
            <person name="Mayer K.F."/>
            <person name="Olsen O.A."/>
        </authorList>
    </citation>
    <scope>NUCLEOTIDE SEQUENCE [LARGE SCALE GENOMIC DNA]</scope>
    <source>
        <strain evidence="2">cv. AL8/78</strain>
    </source>
</reference>
<dbReference type="Proteomes" id="UP000015105">
    <property type="component" value="Chromosome 2D"/>
</dbReference>
<organism evidence="1 2">
    <name type="scientific">Aegilops tauschii subsp. strangulata</name>
    <name type="common">Goatgrass</name>
    <dbReference type="NCBI Taxonomy" id="200361"/>
    <lineage>
        <taxon>Eukaryota</taxon>
        <taxon>Viridiplantae</taxon>
        <taxon>Streptophyta</taxon>
        <taxon>Embryophyta</taxon>
        <taxon>Tracheophyta</taxon>
        <taxon>Spermatophyta</taxon>
        <taxon>Magnoliopsida</taxon>
        <taxon>Liliopsida</taxon>
        <taxon>Poales</taxon>
        <taxon>Poaceae</taxon>
        <taxon>BOP clade</taxon>
        <taxon>Pooideae</taxon>
        <taxon>Triticodae</taxon>
        <taxon>Triticeae</taxon>
        <taxon>Triticinae</taxon>
        <taxon>Aegilops</taxon>
    </lineage>
</organism>
<dbReference type="AlphaFoldDB" id="A0A453BV35"/>
<reference evidence="1" key="4">
    <citation type="submission" date="2019-03" db="UniProtKB">
        <authorList>
            <consortium name="EnsemblPlants"/>
        </authorList>
    </citation>
    <scope>IDENTIFICATION</scope>
</reference>
<reference evidence="1" key="3">
    <citation type="journal article" date="2017" name="Nature">
        <title>Genome sequence of the progenitor of the wheat D genome Aegilops tauschii.</title>
        <authorList>
            <person name="Luo M.C."/>
            <person name="Gu Y.Q."/>
            <person name="Puiu D."/>
            <person name="Wang H."/>
            <person name="Twardziok S.O."/>
            <person name="Deal K.R."/>
            <person name="Huo N."/>
            <person name="Zhu T."/>
            <person name="Wang L."/>
            <person name="Wang Y."/>
            <person name="McGuire P.E."/>
            <person name="Liu S."/>
            <person name="Long H."/>
            <person name="Ramasamy R.K."/>
            <person name="Rodriguez J.C."/>
            <person name="Van S.L."/>
            <person name="Yuan L."/>
            <person name="Wang Z."/>
            <person name="Xia Z."/>
            <person name="Xiao L."/>
            <person name="Anderson O.D."/>
            <person name="Ouyang S."/>
            <person name="Liang Y."/>
            <person name="Zimin A.V."/>
            <person name="Pertea G."/>
            <person name="Qi P."/>
            <person name="Bennetzen J.L."/>
            <person name="Dai X."/>
            <person name="Dawson M.W."/>
            <person name="Muller H.G."/>
            <person name="Kugler K."/>
            <person name="Rivarola-Duarte L."/>
            <person name="Spannagl M."/>
            <person name="Mayer K.F.X."/>
            <person name="Lu F.H."/>
            <person name="Bevan M.W."/>
            <person name="Leroy P."/>
            <person name="Li P."/>
            <person name="You F.M."/>
            <person name="Sun Q."/>
            <person name="Liu Z."/>
            <person name="Lyons E."/>
            <person name="Wicker T."/>
            <person name="Salzberg S.L."/>
            <person name="Devos K.M."/>
            <person name="Dvorak J."/>
        </authorList>
    </citation>
    <scope>NUCLEOTIDE SEQUENCE [LARGE SCALE GENOMIC DNA]</scope>
    <source>
        <strain evidence="1">cv. AL8/78</strain>
    </source>
</reference>